<evidence type="ECO:0008006" key="3">
    <source>
        <dbReference type="Google" id="ProtNLM"/>
    </source>
</evidence>
<accession>A0ABW2GMR4</accession>
<organism evidence="1 2">
    <name type="scientific">Streptomyces polyrhachis</name>
    <dbReference type="NCBI Taxonomy" id="1282885"/>
    <lineage>
        <taxon>Bacteria</taxon>
        <taxon>Bacillati</taxon>
        <taxon>Actinomycetota</taxon>
        <taxon>Actinomycetes</taxon>
        <taxon>Kitasatosporales</taxon>
        <taxon>Streptomycetaceae</taxon>
        <taxon>Streptomyces</taxon>
    </lineage>
</organism>
<dbReference type="Proteomes" id="UP001596413">
    <property type="component" value="Unassembled WGS sequence"/>
</dbReference>
<evidence type="ECO:0000313" key="2">
    <source>
        <dbReference type="Proteomes" id="UP001596413"/>
    </source>
</evidence>
<keyword evidence="2" id="KW-1185">Reference proteome</keyword>
<dbReference type="RefSeq" id="WP_386416993.1">
    <property type="nucleotide sequence ID" value="NZ_JBHSZO010000033.1"/>
</dbReference>
<proteinExistence type="predicted"/>
<reference evidence="2" key="1">
    <citation type="journal article" date="2019" name="Int. J. Syst. Evol. Microbiol.">
        <title>The Global Catalogue of Microorganisms (GCM) 10K type strain sequencing project: providing services to taxonomists for standard genome sequencing and annotation.</title>
        <authorList>
            <consortium name="The Broad Institute Genomics Platform"/>
            <consortium name="The Broad Institute Genome Sequencing Center for Infectious Disease"/>
            <person name="Wu L."/>
            <person name="Ma J."/>
        </authorList>
    </citation>
    <scope>NUCLEOTIDE SEQUENCE [LARGE SCALE GENOMIC DNA]</scope>
    <source>
        <strain evidence="2">CGMCC 1.13681</strain>
    </source>
</reference>
<comment type="caution">
    <text evidence="1">The sequence shown here is derived from an EMBL/GenBank/DDBJ whole genome shotgun (WGS) entry which is preliminary data.</text>
</comment>
<name>A0ABW2GMR4_9ACTN</name>
<dbReference type="EMBL" id="JBHSZO010000033">
    <property type="protein sequence ID" value="MFC7220364.1"/>
    <property type="molecule type" value="Genomic_DNA"/>
</dbReference>
<sequence length="215" mass="23447">MLPEWDDPEGGLSHSLQEKLEFKVTESGGSERFARFVERLSLALGATAEVREVVPRVPADGRVYSLVYANRPKLGFVTGITYGLSSLVDSPASGRELCISMHSDDLEWAMVPAITVAALRGLCPFEPGMVIGYKKPYVEGSGLSSLLLGAPEAKLTMDHRIDLGFLPGRDVVDFVELVGAYPIYPAERNFFHAHGAEMAWNSGWDPTDPIRPALV</sequence>
<evidence type="ECO:0000313" key="1">
    <source>
        <dbReference type="EMBL" id="MFC7220364.1"/>
    </source>
</evidence>
<protein>
    <recommendedName>
        <fullName evidence="3">Suppressor of fused-like domain-containing protein</fullName>
    </recommendedName>
</protein>
<gene>
    <name evidence="1" type="ORF">ACFQLX_19660</name>
</gene>